<evidence type="ECO:0000259" key="1">
    <source>
        <dbReference type="Pfam" id="PF10145"/>
    </source>
</evidence>
<evidence type="ECO:0000313" key="3">
    <source>
        <dbReference type="Proteomes" id="UP000003165"/>
    </source>
</evidence>
<reference evidence="2 3" key="1">
    <citation type="submission" date="2009-02" db="EMBL/GenBank/DDBJ databases">
        <title>Sequencing of the draft genome and assembly of Lutiella nitroferrum 2002.</title>
        <authorList>
            <consortium name="US DOE Joint Genome Institute (JGI-PGF)"/>
            <person name="Lucas S."/>
            <person name="Copeland A."/>
            <person name="Lapidus A."/>
            <person name="Glavina del Rio T."/>
            <person name="Tice H."/>
            <person name="Bruce D."/>
            <person name="Goodwin L."/>
            <person name="Pitluck S."/>
            <person name="Larimer F."/>
            <person name="Land M.L."/>
            <person name="Hauser L."/>
            <person name="Coates J.D."/>
        </authorList>
    </citation>
    <scope>NUCLEOTIDE SEQUENCE [LARGE SCALE GENOMIC DNA]</scope>
    <source>
        <strain evidence="2 3">2002</strain>
    </source>
</reference>
<dbReference type="AlphaFoldDB" id="B9Z2Z9"/>
<evidence type="ECO:0000313" key="2">
    <source>
        <dbReference type="EMBL" id="EEG08952.1"/>
    </source>
</evidence>
<keyword evidence="3" id="KW-1185">Reference proteome</keyword>
<dbReference type="Pfam" id="PF10145">
    <property type="entry name" value="PhageMin_Tail"/>
    <property type="match status" value="1"/>
</dbReference>
<accession>B9Z2Z9</accession>
<comment type="caution">
    <text evidence="2">The sequence shown here is derived from an EMBL/GenBank/DDBJ whole genome shotgun (WGS) entry which is preliminary data.</text>
</comment>
<proteinExistence type="predicted"/>
<gene>
    <name evidence="2" type="ORF">FuraDRAFT_1712</name>
</gene>
<dbReference type="EMBL" id="ACIS01000004">
    <property type="protein sequence ID" value="EEG08952.1"/>
    <property type="molecule type" value="Genomic_DNA"/>
</dbReference>
<name>B9Z2Z9_9NEIS</name>
<protein>
    <recommendedName>
        <fullName evidence="1">Phage tail tape measure protein domain-containing protein</fullName>
    </recommendedName>
</protein>
<organism evidence="2 3">
    <name type="scientific">Pseudogulbenkiania ferrooxidans 2002</name>
    <dbReference type="NCBI Taxonomy" id="279714"/>
    <lineage>
        <taxon>Bacteria</taxon>
        <taxon>Pseudomonadati</taxon>
        <taxon>Pseudomonadota</taxon>
        <taxon>Betaproteobacteria</taxon>
        <taxon>Neisseriales</taxon>
        <taxon>Chromobacteriaceae</taxon>
        <taxon>Pseudogulbenkiania</taxon>
    </lineage>
</organism>
<feature type="domain" description="Phage tail tape measure protein" evidence="1">
    <location>
        <begin position="185"/>
        <end position="381"/>
    </location>
</feature>
<dbReference type="InterPro" id="IPR010090">
    <property type="entry name" value="Phage_tape_meas"/>
</dbReference>
<dbReference type="RefSeq" id="WP_008953732.1">
    <property type="nucleotide sequence ID" value="NZ_ACIS01000004.1"/>
</dbReference>
<dbReference type="Proteomes" id="UP000003165">
    <property type="component" value="Unassembled WGS sequence"/>
</dbReference>
<sequence length="661" mass="69034">MSSRNLDLSLTLRAKNLLSQVVQSAFRTVEQESRTGARAVEDASRRMGSAARARELLEVRSQAAIRREIQQTEAAYNRLARTGFASSAEQSRALEAMRSKVVALRREMDGVGRAQRAMQLGGSVVNAWATAGGAVLGAGYVAAQPIKRVMDYDTRLRYMANTAYGDQNRAGRRAGKQELDASIRKAVREGGGTKEGAAETLDALLASGAMSQKSATTLLPALQKYSTASGAGAQDLAAIAIRAKQTFGLSDDQIPLALDKAIKAGKAGGFELKDMAKWLPQQMATAKQAGMSGMTGLDTLLAANQASAITAGTKDEAGNNLVNLLAKINSQDTANDAKKLNINLTGTLAKARERGINGLDAFVGIVDKVVGKNADYQKLQKKLEAAKGDERRAMLESIGNLLQGSAVGKLVQDRQALMALVGYMNSRGYVKDIRGQLQNAKGTGEEDYAFIAEGAGAKVQKALNEKDFAEVDSFSKASEAVGDIASKLADYAQAYPGLTQAIVTTTTAMNVLAAASVAAGAGNLLTGGAGSKLAGSVLGRSGALVRGGGAMLGRAVTGGAGLVVGAGAAGWEFGGWLNGKITGSLTKANGGKDMSLGTWLYEKLNGDKEKGLLEGLNKQTSALSDLAKQPIKLESRTVLQIDGRTLTETVNTHNTTTGRRG</sequence>
<dbReference type="eggNOG" id="COG5283">
    <property type="taxonomic scope" value="Bacteria"/>
</dbReference>